<gene>
    <name evidence="4" type="ORF">DTL42_24015</name>
</gene>
<dbReference type="AlphaFoldDB" id="A0A368KIQ5"/>
<dbReference type="EMBL" id="QPEX01000046">
    <property type="protein sequence ID" value="RCS40446.1"/>
    <property type="molecule type" value="Genomic_DNA"/>
</dbReference>
<name>A0A368KIQ5_9BACT</name>
<dbReference type="Proteomes" id="UP000253562">
    <property type="component" value="Unassembled WGS sequence"/>
</dbReference>
<comment type="caution">
    <text evidence="4">The sequence shown here is derived from an EMBL/GenBank/DDBJ whole genome shotgun (WGS) entry which is preliminary data.</text>
</comment>
<feature type="domain" description="Methyltransferase" evidence="3">
    <location>
        <begin position="57"/>
        <end position="155"/>
    </location>
</feature>
<dbReference type="GO" id="GO:0008168">
    <property type="term" value="F:methyltransferase activity"/>
    <property type="evidence" value="ECO:0007669"/>
    <property type="project" value="UniProtKB-KW"/>
</dbReference>
<accession>A0A368KIQ5</accession>
<dbReference type="InterPro" id="IPR029063">
    <property type="entry name" value="SAM-dependent_MTases_sf"/>
</dbReference>
<proteinExistence type="predicted"/>
<dbReference type="GO" id="GO:0032259">
    <property type="term" value="P:methylation"/>
    <property type="evidence" value="ECO:0007669"/>
    <property type="project" value="UniProtKB-KW"/>
</dbReference>
<protein>
    <submittedName>
        <fullName evidence="4">Class I SAM-dependent methyltransferase</fullName>
    </submittedName>
</protein>
<evidence type="ECO:0000259" key="3">
    <source>
        <dbReference type="Pfam" id="PF13649"/>
    </source>
</evidence>
<dbReference type="Gene3D" id="3.40.50.150">
    <property type="entry name" value="Vaccinia Virus protein VP39"/>
    <property type="match status" value="1"/>
</dbReference>
<dbReference type="SUPFAM" id="SSF53335">
    <property type="entry name" value="S-adenosyl-L-methionine-dependent methyltransferases"/>
    <property type="match status" value="1"/>
</dbReference>
<evidence type="ECO:0000256" key="1">
    <source>
        <dbReference type="ARBA" id="ARBA00022603"/>
    </source>
</evidence>
<organism evidence="4 5">
    <name type="scientific">Bremerella cremea</name>
    <dbReference type="NCBI Taxonomy" id="1031537"/>
    <lineage>
        <taxon>Bacteria</taxon>
        <taxon>Pseudomonadati</taxon>
        <taxon>Planctomycetota</taxon>
        <taxon>Planctomycetia</taxon>
        <taxon>Pirellulales</taxon>
        <taxon>Pirellulaceae</taxon>
        <taxon>Bremerella</taxon>
    </lineage>
</organism>
<dbReference type="PANTHER" id="PTHR43861">
    <property type="entry name" value="TRANS-ACONITATE 2-METHYLTRANSFERASE-RELATED"/>
    <property type="match status" value="1"/>
</dbReference>
<evidence type="ECO:0000313" key="5">
    <source>
        <dbReference type="Proteomes" id="UP000253562"/>
    </source>
</evidence>
<sequence length="238" mass="26710">MSETRKSTVEEIRARFDNDVERFSNLETGQSATIDAPLVLDLITQVAATHLPDAATVLDIGCGAGNYTLQLLKRKPNLACTLVDLSQPMLTRAAERLGESSATHVETHCGDFRDVTLPDSHFDIVMAAAVLHHLRDDDDWKQAFAKIYRIMQPGGMLLVSDLIGHDIPAVHAVQWERYGDYLRELRDDDYRQAVFDYIEKEDTPRSLAYQINLCREVGFQQIDVLHANACFGAYCAVK</sequence>
<dbReference type="PANTHER" id="PTHR43861:SF1">
    <property type="entry name" value="TRANS-ACONITATE 2-METHYLTRANSFERASE"/>
    <property type="match status" value="1"/>
</dbReference>
<evidence type="ECO:0000313" key="4">
    <source>
        <dbReference type="EMBL" id="RCS40446.1"/>
    </source>
</evidence>
<evidence type="ECO:0000256" key="2">
    <source>
        <dbReference type="ARBA" id="ARBA00022679"/>
    </source>
</evidence>
<dbReference type="CDD" id="cd02440">
    <property type="entry name" value="AdoMet_MTases"/>
    <property type="match status" value="1"/>
</dbReference>
<keyword evidence="2 4" id="KW-0808">Transferase</keyword>
<dbReference type="Pfam" id="PF13649">
    <property type="entry name" value="Methyltransf_25"/>
    <property type="match status" value="1"/>
</dbReference>
<dbReference type="RefSeq" id="WP_114373089.1">
    <property type="nucleotide sequence ID" value="NZ_QPEX01000046.1"/>
</dbReference>
<dbReference type="InterPro" id="IPR041698">
    <property type="entry name" value="Methyltransf_25"/>
</dbReference>
<keyword evidence="1 4" id="KW-0489">Methyltransferase</keyword>
<reference evidence="4 5" key="1">
    <citation type="submission" date="2018-07" db="EMBL/GenBank/DDBJ databases">
        <title>Comparative genomes isolates from brazilian mangrove.</title>
        <authorList>
            <person name="De Araujo J.E."/>
            <person name="Taketani R.G."/>
            <person name="Silva M.C.P."/>
            <person name="Lourenco M.V."/>
            <person name="Oliveira V.M."/>
            <person name="Andreote F.D."/>
        </authorList>
    </citation>
    <scope>NUCLEOTIDE SEQUENCE [LARGE SCALE GENOMIC DNA]</scope>
    <source>
        <strain evidence="4 5">HEX PRIS-MGV</strain>
    </source>
</reference>
<dbReference type="OrthoDB" id="278023at2"/>